<name>A0A6N9I3H6_9LACO</name>
<dbReference type="PANTHER" id="PTHR11085">
    <property type="entry name" value="NAD-DEPENDENT PROTEIN DEACYLASE SIRTUIN-5, MITOCHONDRIAL-RELATED"/>
    <property type="match status" value="1"/>
</dbReference>
<evidence type="ECO:0000256" key="4">
    <source>
        <dbReference type="PROSITE-ProRule" id="PRU00236"/>
    </source>
</evidence>
<dbReference type="Gene3D" id="3.40.50.1220">
    <property type="entry name" value="TPP-binding domain"/>
    <property type="match status" value="1"/>
</dbReference>
<evidence type="ECO:0000256" key="1">
    <source>
        <dbReference type="ARBA" id="ARBA00012928"/>
    </source>
</evidence>
<dbReference type="InterPro" id="IPR029035">
    <property type="entry name" value="DHS-like_NAD/FAD-binding_dom"/>
</dbReference>
<proteinExistence type="predicted"/>
<evidence type="ECO:0000256" key="2">
    <source>
        <dbReference type="ARBA" id="ARBA00022679"/>
    </source>
</evidence>
<feature type="binding site" evidence="4">
    <location>
        <position position="161"/>
    </location>
    <ligand>
        <name>Zn(2+)</name>
        <dbReference type="ChEBI" id="CHEBI:29105"/>
    </ligand>
</feature>
<dbReference type="AlphaFoldDB" id="A0A6N9I3H6"/>
<evidence type="ECO:0000313" key="7">
    <source>
        <dbReference type="Proteomes" id="UP000449209"/>
    </source>
</evidence>
<dbReference type="InterPro" id="IPR026590">
    <property type="entry name" value="Ssirtuin_cat_dom"/>
</dbReference>
<dbReference type="GO" id="GO:0070403">
    <property type="term" value="F:NAD+ binding"/>
    <property type="evidence" value="ECO:0007669"/>
    <property type="project" value="InterPro"/>
</dbReference>
<dbReference type="InterPro" id="IPR003000">
    <property type="entry name" value="Sirtuin"/>
</dbReference>
<evidence type="ECO:0000259" key="5">
    <source>
        <dbReference type="PROSITE" id="PS50305"/>
    </source>
</evidence>
<keyword evidence="3" id="KW-0520">NAD</keyword>
<feature type="domain" description="Deacetylase sirtuin-type" evidence="5">
    <location>
        <begin position="15"/>
        <end position="272"/>
    </location>
</feature>
<protein>
    <recommendedName>
        <fullName evidence="1">protein acetyllysine N-acetyltransferase</fullName>
        <ecNumber evidence="1">2.3.1.286</ecNumber>
    </recommendedName>
</protein>
<keyword evidence="4" id="KW-0862">Zinc</keyword>
<dbReference type="PANTHER" id="PTHR11085:SF10">
    <property type="entry name" value="NAD-DEPENDENT PROTEIN DEACYLASE SIRTUIN-5, MITOCHONDRIAL-RELATED"/>
    <property type="match status" value="1"/>
</dbReference>
<dbReference type="GO" id="GO:0046872">
    <property type="term" value="F:metal ion binding"/>
    <property type="evidence" value="ECO:0007669"/>
    <property type="project" value="UniProtKB-KW"/>
</dbReference>
<organism evidence="6 7">
    <name type="scientific">Furfurilactobacillus milii</name>
    <dbReference type="NCBI Taxonomy" id="2888272"/>
    <lineage>
        <taxon>Bacteria</taxon>
        <taxon>Bacillati</taxon>
        <taxon>Bacillota</taxon>
        <taxon>Bacilli</taxon>
        <taxon>Lactobacillales</taxon>
        <taxon>Lactobacillaceae</taxon>
        <taxon>Furfurilactobacillus</taxon>
    </lineage>
</organism>
<dbReference type="GO" id="GO:0017136">
    <property type="term" value="F:histone deacetylase activity, NAD-dependent"/>
    <property type="evidence" value="ECO:0007669"/>
    <property type="project" value="TreeGrafter"/>
</dbReference>
<dbReference type="PROSITE" id="PS50305">
    <property type="entry name" value="SIRTUIN"/>
    <property type="match status" value="1"/>
</dbReference>
<keyword evidence="4" id="KW-0479">Metal-binding</keyword>
<keyword evidence="2" id="KW-0808">Transferase</keyword>
<dbReference type="EMBL" id="WEZQ01000014">
    <property type="protein sequence ID" value="MYV17438.1"/>
    <property type="molecule type" value="Genomic_DNA"/>
</dbReference>
<feature type="binding site" evidence="4">
    <location>
        <position position="139"/>
    </location>
    <ligand>
        <name>Zn(2+)</name>
        <dbReference type="ChEBI" id="CHEBI:29105"/>
    </ligand>
</feature>
<comment type="caution">
    <text evidence="4">Lacks conserved residue(s) required for the propagation of feature annotation.</text>
</comment>
<comment type="caution">
    <text evidence="6">The sequence shown here is derived from an EMBL/GenBank/DDBJ whole genome shotgun (WGS) entry which is preliminary data.</text>
</comment>
<dbReference type="InterPro" id="IPR050134">
    <property type="entry name" value="NAD-dep_sirtuin_deacylases"/>
</dbReference>
<dbReference type="Proteomes" id="UP000449209">
    <property type="component" value="Unassembled WGS sequence"/>
</dbReference>
<dbReference type="SUPFAM" id="SSF52467">
    <property type="entry name" value="DHS-like NAD/FAD-binding domain"/>
    <property type="match status" value="1"/>
</dbReference>
<sequence>MRLCKEGELVLEPRQTVFDRQIEQLAKQLTAAHRPTFLTGAGISVPSHIPDMESAVNQFGLFSQTWLEDDPAAFYQRFHREMLDPIHKYGPTKAHRIIAQLEEQHLIDGVVTTNVDHLHQLAGNHNVIEVWGSINVNFCLQCGRIFNLQALHSDIPRCPVCHGLLSPEPAFRHLGGTLPPNLKQANAYVRQRLTNGAWRVPLNDQLADELLSQSDLTIVTGSNEYYRHCSPQHVIEINPHATWFTQFADFRISSTADVAFTALAIKLQLNLN</sequence>
<reference evidence="6 7" key="1">
    <citation type="journal article" date="2019" name="Appl. Environ. Microbiol.">
        <title>Genetic determinants of hydroxycinnamic acid metabolism in heterofermentative lactobacilli.</title>
        <authorList>
            <person name="Gaur G."/>
            <person name="Oh J.H."/>
            <person name="Filannino P."/>
            <person name="Gobbetti M."/>
            <person name="van Pijkeren J.P."/>
            <person name="Ganzle M.G."/>
        </authorList>
    </citation>
    <scope>NUCLEOTIDE SEQUENCE [LARGE SCALE GENOMIC DNA]</scope>
    <source>
        <strain evidence="6 7">C5</strain>
    </source>
</reference>
<dbReference type="EC" id="2.3.1.286" evidence="1"/>
<gene>
    <name evidence="6" type="ORF">GB993_07965</name>
</gene>
<feature type="binding site" evidence="4">
    <location>
        <position position="142"/>
    </location>
    <ligand>
        <name>Zn(2+)</name>
        <dbReference type="ChEBI" id="CHEBI:29105"/>
    </ligand>
</feature>
<feature type="binding site" evidence="4">
    <location>
        <position position="158"/>
    </location>
    <ligand>
        <name>Zn(2+)</name>
        <dbReference type="ChEBI" id="CHEBI:29105"/>
    </ligand>
</feature>
<dbReference type="Pfam" id="PF02146">
    <property type="entry name" value="SIR2"/>
    <property type="match status" value="1"/>
</dbReference>
<accession>A0A6N9I3H6</accession>
<evidence type="ECO:0000256" key="3">
    <source>
        <dbReference type="ARBA" id="ARBA00023027"/>
    </source>
</evidence>
<evidence type="ECO:0000313" key="6">
    <source>
        <dbReference type="EMBL" id="MYV17438.1"/>
    </source>
</evidence>